<reference evidence="3 4" key="1">
    <citation type="submission" date="2024-02" db="EMBL/GenBank/DDBJ databases">
        <authorList>
            <person name="Chen Y."/>
            <person name="Shah S."/>
            <person name="Dougan E. K."/>
            <person name="Thang M."/>
            <person name="Chan C."/>
        </authorList>
    </citation>
    <scope>NUCLEOTIDE SEQUENCE [LARGE SCALE GENOMIC DNA]</scope>
</reference>
<dbReference type="InterPro" id="IPR051398">
    <property type="entry name" value="Polysacch_Deacetylase"/>
</dbReference>
<keyword evidence="1" id="KW-0732">Signal</keyword>
<dbReference type="Pfam" id="PF04991">
    <property type="entry name" value="LicD"/>
    <property type="match status" value="1"/>
</dbReference>
<evidence type="ECO:0000313" key="4">
    <source>
        <dbReference type="Proteomes" id="UP001642484"/>
    </source>
</evidence>
<dbReference type="PROSITE" id="PS51677">
    <property type="entry name" value="NODB"/>
    <property type="match status" value="1"/>
</dbReference>
<dbReference type="Gene3D" id="3.40.50.150">
    <property type="entry name" value="Vaccinia Virus protein VP39"/>
    <property type="match status" value="2"/>
</dbReference>
<dbReference type="PANTHER" id="PTHR34216">
    <property type="match status" value="1"/>
</dbReference>
<dbReference type="InterPro" id="IPR002509">
    <property type="entry name" value="NODB_dom"/>
</dbReference>
<accession>A0ABP0HLJ3</accession>
<dbReference type="InterPro" id="IPR014729">
    <property type="entry name" value="Rossmann-like_a/b/a_fold"/>
</dbReference>
<dbReference type="SUPFAM" id="SSF52374">
    <property type="entry name" value="Nucleotidylyl transferase"/>
    <property type="match status" value="1"/>
</dbReference>
<dbReference type="PANTHER" id="PTHR34216:SF7">
    <property type="entry name" value="POLY-BETA-1,6-N-ACETYL-D-GLUCOSAMINE N-DEACETYLASE"/>
    <property type="match status" value="1"/>
</dbReference>
<dbReference type="InterPro" id="IPR029063">
    <property type="entry name" value="SAM-dependent_MTases_sf"/>
</dbReference>
<dbReference type="Gene3D" id="3.40.50.620">
    <property type="entry name" value="HUPs"/>
    <property type="match status" value="1"/>
</dbReference>
<dbReference type="Pfam" id="PF08241">
    <property type="entry name" value="Methyltransf_11"/>
    <property type="match status" value="1"/>
</dbReference>
<feature type="domain" description="NodB homology" evidence="2">
    <location>
        <begin position="54"/>
        <end position="190"/>
    </location>
</feature>
<comment type="caution">
    <text evidence="3">The sequence shown here is derived from an EMBL/GenBank/DDBJ whole genome shotgun (WGS) entry which is preliminary data.</text>
</comment>
<dbReference type="InterPro" id="IPR013216">
    <property type="entry name" value="Methyltransf_11"/>
</dbReference>
<dbReference type="CDD" id="cd10918">
    <property type="entry name" value="CE4_NodB_like_5s_6s"/>
    <property type="match status" value="1"/>
</dbReference>
<dbReference type="EMBL" id="CAXAMN010000710">
    <property type="protein sequence ID" value="CAK8990234.1"/>
    <property type="molecule type" value="Genomic_DNA"/>
</dbReference>
<dbReference type="CDD" id="cd02440">
    <property type="entry name" value="AdoMet_MTases"/>
    <property type="match status" value="1"/>
</dbReference>
<sequence length="837" mass="96257">MYHMICETLPEHRYRGLRVAPQMFERQIAWLKDNGWTFVTMSELREQYESLPPKTVAITFDDGFLDNLTAALPALQKHDAKATLYLLIDRHDNEWQTNKKAHHNSGEILREQKLTDEQVREMLASGLIELGGHTISHLNLQKATPEQKAAEIQGCRQTLQELFGEESKSFAYPFGLFDDKDVELVEQTGFTSAVTTIEGRSREGQYFMRHPVAERVKQIVRPSLYRFFYKDKAIYDCPICHYHGPFKDKRVTNKEETKRLDSKCPQCAGTERHRMLSLVIDEVFADRDCYKESVLHFAPEACLQPRLRKLFNEYSTADLFMPNMNYVEDVQKMSFRDGQFDCVLISHVMSSVPSMNRSFKELRRITAPGGVVIIAEGFTLDQTDEYPEQRGDFYREVGLDAVDQLKQLYSRVEMFVSDRYEDRYQLINMMEVNRQCDDGYPDQIRVPGKERGLKKLFDVLATTPLHDKYWMNGGLLLGCIRDGGPMEYDDDADFSFWKSDRQLMEEASKDDREVQRCKNVNPIIPLPDRIAIIEALRFVDEVVSYTDAFQGPLLEGLEIDVFACGDEYGQVDEYPDQKRTLKYCEENNVEVVHIPRTHRVSSTNIRGQLKNFWDSRAKLKSELSAGVTVLGSFQGDQQKVDEETQIEVDMILAAAGENVGGRLLDLGCGDGRQLGGLCPKFEQVVGVDFSATLLDLAKQRLGDIGKNCELVEADVSEYVSDESFDVILLSGIIPCLDDLQMDRMIANIGQMSKPNSKLLVRSSIGLEKRINVVNQFSLELKERYTAYYRLVSEIEDLFQENGWNCEKNNLLYQHREDTAVWWFDFSREEQSEERLAS</sequence>
<dbReference type="SUPFAM" id="SSF53335">
    <property type="entry name" value="S-adenosyl-L-methionine-dependent methyltransferases"/>
    <property type="match status" value="2"/>
</dbReference>
<dbReference type="InterPro" id="IPR011330">
    <property type="entry name" value="Glyco_hydro/deAcase_b/a-brl"/>
</dbReference>
<dbReference type="InterPro" id="IPR041698">
    <property type="entry name" value="Methyltransf_25"/>
</dbReference>
<dbReference type="Gene3D" id="3.20.20.370">
    <property type="entry name" value="Glycoside hydrolase/deacetylase"/>
    <property type="match status" value="1"/>
</dbReference>
<evidence type="ECO:0000259" key="2">
    <source>
        <dbReference type="PROSITE" id="PS51677"/>
    </source>
</evidence>
<keyword evidence="4" id="KW-1185">Reference proteome</keyword>
<proteinExistence type="predicted"/>
<dbReference type="SUPFAM" id="SSF88713">
    <property type="entry name" value="Glycoside hydrolase/deacetylase"/>
    <property type="match status" value="1"/>
</dbReference>
<gene>
    <name evidence="3" type="ORF">CCMP2556_LOCUS1980</name>
</gene>
<name>A0ABP0HLJ3_9DINO</name>
<organism evidence="3 4">
    <name type="scientific">Durusdinium trenchii</name>
    <dbReference type="NCBI Taxonomy" id="1381693"/>
    <lineage>
        <taxon>Eukaryota</taxon>
        <taxon>Sar</taxon>
        <taxon>Alveolata</taxon>
        <taxon>Dinophyceae</taxon>
        <taxon>Suessiales</taxon>
        <taxon>Symbiodiniaceae</taxon>
        <taxon>Durusdinium</taxon>
    </lineage>
</organism>
<evidence type="ECO:0000313" key="3">
    <source>
        <dbReference type="EMBL" id="CAK8990234.1"/>
    </source>
</evidence>
<dbReference type="Proteomes" id="UP001642484">
    <property type="component" value="Unassembled WGS sequence"/>
</dbReference>
<dbReference type="Pfam" id="PF01522">
    <property type="entry name" value="Polysacc_deac_1"/>
    <property type="match status" value="1"/>
</dbReference>
<evidence type="ECO:0000256" key="1">
    <source>
        <dbReference type="ARBA" id="ARBA00022729"/>
    </source>
</evidence>
<protein>
    <recommendedName>
        <fullName evidence="2">NodB homology domain-containing protein</fullName>
    </recommendedName>
</protein>
<dbReference type="InterPro" id="IPR007074">
    <property type="entry name" value="LicD/FKTN/FKRP_NTP_transf"/>
</dbReference>
<dbReference type="Pfam" id="PF13649">
    <property type="entry name" value="Methyltransf_25"/>
    <property type="match status" value="1"/>
</dbReference>